<evidence type="ECO:0000259" key="3">
    <source>
        <dbReference type="PROSITE" id="PS51201"/>
    </source>
</evidence>
<dbReference type="Proteomes" id="UP001300871">
    <property type="component" value="Unassembled WGS sequence"/>
</dbReference>
<comment type="caution">
    <text evidence="5">The sequence shown here is derived from an EMBL/GenBank/DDBJ whole genome shotgun (WGS) entry which is preliminary data.</text>
</comment>
<dbReference type="Pfam" id="PF02254">
    <property type="entry name" value="TrkA_N"/>
    <property type="match status" value="1"/>
</dbReference>
<sequence length="222" mass="24094">MKIVIAGGKAKADYLIRLLNGKGHQLIVINDDLEFCTYLSQAHQIPVVHGDPCKLYVLDEANIEDGDVIIALKAADADNLAICQTAKRLYRVKKTVAVVGNPKSVDIFKKLGINTAISATYMVAGFIEQMSVVENLVNCLPLDQGNLVINELMIGKNSPVAGKKLYEIELGDGVIICCIVRSSQIIVPKGQTAIQVNDKILVLSTPETQNEAILQIMGREPL</sequence>
<name>A0AAW5F6Z6_CLOSY</name>
<dbReference type="PANTHER" id="PTHR43833">
    <property type="entry name" value="POTASSIUM CHANNEL PROTEIN 2-RELATED-RELATED"/>
    <property type="match status" value="1"/>
</dbReference>
<dbReference type="GeneID" id="57969390"/>
<accession>A0AAW5F6Z6</accession>
<dbReference type="InterPro" id="IPR006037">
    <property type="entry name" value="RCK_C"/>
</dbReference>
<dbReference type="EMBL" id="JAINVB010000001">
    <property type="protein sequence ID" value="MCK0087659.1"/>
    <property type="molecule type" value="Genomic_DNA"/>
</dbReference>
<keyword evidence="1" id="KW-0813">Transport</keyword>
<dbReference type="SUPFAM" id="SSF51735">
    <property type="entry name" value="NAD(P)-binding Rossmann-fold domains"/>
    <property type="match status" value="1"/>
</dbReference>
<feature type="domain" description="RCK N-terminal" evidence="3">
    <location>
        <begin position="1"/>
        <end position="118"/>
    </location>
</feature>
<dbReference type="EMBL" id="JAQLGM010000002">
    <property type="protein sequence ID" value="MDB1998817.1"/>
    <property type="molecule type" value="Genomic_DNA"/>
</dbReference>
<evidence type="ECO:0000256" key="1">
    <source>
        <dbReference type="ARBA" id="ARBA00022448"/>
    </source>
</evidence>
<dbReference type="RefSeq" id="WP_003501278.1">
    <property type="nucleotide sequence ID" value="NZ_BAABZD010000015.1"/>
</dbReference>
<protein>
    <submittedName>
        <fullName evidence="5">NAD-binding protein</fullName>
    </submittedName>
</protein>
<dbReference type="InterPro" id="IPR036291">
    <property type="entry name" value="NAD(P)-bd_dom_sf"/>
</dbReference>
<proteinExistence type="predicted"/>
<dbReference type="AlphaFoldDB" id="A0AAW5F6Z6"/>
<dbReference type="GO" id="GO:0006813">
    <property type="term" value="P:potassium ion transport"/>
    <property type="evidence" value="ECO:0007669"/>
    <property type="project" value="InterPro"/>
</dbReference>
<reference evidence="6" key="2">
    <citation type="submission" date="2023-01" db="EMBL/GenBank/DDBJ databases">
        <title>Human gut microbiome strain richness.</title>
        <authorList>
            <person name="Chen-Liaw A."/>
        </authorList>
    </citation>
    <scope>NUCLEOTIDE SEQUENCE</scope>
    <source>
        <strain evidence="6">B1_m1001713B170214d0_201011</strain>
    </source>
</reference>
<dbReference type="Proteomes" id="UP001203136">
    <property type="component" value="Unassembled WGS sequence"/>
</dbReference>
<reference evidence="5" key="1">
    <citation type="journal article" date="2022" name="Cell Host Microbe">
        <title>Colonization of the live biotherapeutic product VE303 and modulation of the microbiota and metabolites in healthy volunteers.</title>
        <authorList>
            <person name="Dsouza M."/>
            <person name="Menon R."/>
            <person name="Crossette E."/>
            <person name="Bhattarai S.K."/>
            <person name="Schneider J."/>
            <person name="Kim Y.G."/>
            <person name="Reddy S."/>
            <person name="Caballero S."/>
            <person name="Felix C."/>
            <person name="Cornacchione L."/>
            <person name="Hendrickson J."/>
            <person name="Watson A.R."/>
            <person name="Minot S.S."/>
            <person name="Greenfield N."/>
            <person name="Schopf L."/>
            <person name="Szabady R."/>
            <person name="Patarroyo J."/>
            <person name="Smith W."/>
            <person name="Harrison P."/>
            <person name="Kuijper E.J."/>
            <person name="Kelly C.P."/>
            <person name="Olle B."/>
            <person name="Bobilev D."/>
            <person name="Silber J.L."/>
            <person name="Bucci V."/>
            <person name="Roberts B."/>
            <person name="Faith J."/>
            <person name="Norman J.M."/>
        </authorList>
    </citation>
    <scope>NUCLEOTIDE SEQUENCE</scope>
    <source>
        <strain evidence="5">VE303-04</strain>
    </source>
</reference>
<evidence type="ECO:0000259" key="4">
    <source>
        <dbReference type="PROSITE" id="PS51202"/>
    </source>
</evidence>
<evidence type="ECO:0000313" key="5">
    <source>
        <dbReference type="EMBL" id="MCK0087659.1"/>
    </source>
</evidence>
<dbReference type="GO" id="GO:0008324">
    <property type="term" value="F:monoatomic cation transmembrane transporter activity"/>
    <property type="evidence" value="ECO:0007669"/>
    <property type="project" value="InterPro"/>
</dbReference>
<dbReference type="Pfam" id="PF02080">
    <property type="entry name" value="TrkA_C"/>
    <property type="match status" value="1"/>
</dbReference>
<dbReference type="InterPro" id="IPR036721">
    <property type="entry name" value="RCK_C_sf"/>
</dbReference>
<evidence type="ECO:0000313" key="7">
    <source>
        <dbReference type="Proteomes" id="UP001203136"/>
    </source>
</evidence>
<feature type="domain" description="RCK C-terminal" evidence="4">
    <location>
        <begin position="137"/>
        <end position="219"/>
    </location>
</feature>
<dbReference type="Gene3D" id="3.30.70.1450">
    <property type="entry name" value="Regulator of K+ conductance, C-terminal domain"/>
    <property type="match status" value="1"/>
</dbReference>
<dbReference type="PANTHER" id="PTHR43833:SF5">
    <property type="entry name" value="TRK SYSTEM POTASSIUM UPTAKE PROTEIN TRKA"/>
    <property type="match status" value="1"/>
</dbReference>
<dbReference type="InterPro" id="IPR003148">
    <property type="entry name" value="RCK_N"/>
</dbReference>
<dbReference type="PROSITE" id="PS51201">
    <property type="entry name" value="RCK_N"/>
    <property type="match status" value="1"/>
</dbReference>
<dbReference type="Gene3D" id="3.40.50.720">
    <property type="entry name" value="NAD(P)-binding Rossmann-like Domain"/>
    <property type="match status" value="1"/>
</dbReference>
<evidence type="ECO:0000313" key="6">
    <source>
        <dbReference type="EMBL" id="MDB1998817.1"/>
    </source>
</evidence>
<dbReference type="SUPFAM" id="SSF116726">
    <property type="entry name" value="TrkA C-terminal domain-like"/>
    <property type="match status" value="1"/>
</dbReference>
<evidence type="ECO:0000256" key="2">
    <source>
        <dbReference type="ARBA" id="ARBA00023065"/>
    </source>
</evidence>
<keyword evidence="2" id="KW-0406">Ion transport</keyword>
<gene>
    <name evidence="5" type="ORF">K5I21_17620</name>
    <name evidence="6" type="ORF">PM006_01170</name>
</gene>
<organism evidence="5 7">
    <name type="scientific">Clostridium symbiosum</name>
    <name type="common">Bacteroides symbiosus</name>
    <dbReference type="NCBI Taxonomy" id="1512"/>
    <lineage>
        <taxon>Bacteria</taxon>
        <taxon>Bacillati</taxon>
        <taxon>Bacillota</taxon>
        <taxon>Clostridia</taxon>
        <taxon>Lachnospirales</taxon>
        <taxon>Lachnospiraceae</taxon>
        <taxon>Otoolea</taxon>
    </lineage>
</organism>
<dbReference type="InterPro" id="IPR050721">
    <property type="entry name" value="Trk_Ktr_HKT_K-transport"/>
</dbReference>
<dbReference type="PROSITE" id="PS51202">
    <property type="entry name" value="RCK_C"/>
    <property type="match status" value="1"/>
</dbReference>